<keyword evidence="1" id="KW-0175">Coiled coil</keyword>
<sequence>MSEISEAKRLINADNAKEDLIAAGFKRLDPELITDRPPKIQWGILYKAFNPTEKIEYLEKLASSMNHAAYLIQEERNSLLKLCDMKDKQVNAMKVSMQQNMDMLQSEVTKMNEDKRESNKAVADLNRQIRELKNGSNKC</sequence>
<protein>
    <submittedName>
        <fullName evidence="2">Uncharacterized protein</fullName>
    </submittedName>
</protein>
<evidence type="ECO:0000313" key="2">
    <source>
        <dbReference type="EMBL" id="QJA74653.1"/>
    </source>
</evidence>
<dbReference type="AlphaFoldDB" id="A0A6M3JX88"/>
<name>A0A6M3JX88_9ZZZZ</name>
<accession>A0A6M3JX88</accession>
<feature type="coiled-coil region" evidence="1">
    <location>
        <begin position="94"/>
        <end position="135"/>
    </location>
</feature>
<organism evidence="2">
    <name type="scientific">viral metagenome</name>
    <dbReference type="NCBI Taxonomy" id="1070528"/>
    <lineage>
        <taxon>unclassified sequences</taxon>
        <taxon>metagenomes</taxon>
        <taxon>organismal metagenomes</taxon>
    </lineage>
</organism>
<dbReference type="EMBL" id="MT142112">
    <property type="protein sequence ID" value="QJA74653.1"/>
    <property type="molecule type" value="Genomic_DNA"/>
</dbReference>
<proteinExistence type="predicted"/>
<gene>
    <name evidence="2" type="ORF">MM415A01955_0004</name>
</gene>
<reference evidence="2" key="1">
    <citation type="submission" date="2020-03" db="EMBL/GenBank/DDBJ databases">
        <title>The deep terrestrial virosphere.</title>
        <authorList>
            <person name="Holmfeldt K."/>
            <person name="Nilsson E."/>
            <person name="Simone D."/>
            <person name="Lopez-Fernandez M."/>
            <person name="Wu X."/>
            <person name="de Brujin I."/>
            <person name="Lundin D."/>
            <person name="Andersson A."/>
            <person name="Bertilsson S."/>
            <person name="Dopson M."/>
        </authorList>
    </citation>
    <scope>NUCLEOTIDE SEQUENCE</scope>
    <source>
        <strain evidence="2">MM415A01955</strain>
    </source>
</reference>
<evidence type="ECO:0000256" key="1">
    <source>
        <dbReference type="SAM" id="Coils"/>
    </source>
</evidence>